<dbReference type="Pfam" id="PF02515">
    <property type="entry name" value="CoA_transf_3"/>
    <property type="match status" value="1"/>
</dbReference>
<proteinExistence type="predicted"/>
<dbReference type="InterPro" id="IPR003673">
    <property type="entry name" value="CoA-Trfase_fam_III"/>
</dbReference>
<dbReference type="PANTHER" id="PTHR48228">
    <property type="entry name" value="SUCCINYL-COA--D-CITRAMALATE COA-TRANSFERASE"/>
    <property type="match status" value="1"/>
</dbReference>
<reference evidence="2" key="1">
    <citation type="journal article" date="2014" name="Int. J. Syst. Evol. Microbiol.">
        <title>Complete genome sequence of Corynebacterium casei LMG S-19264T (=DSM 44701T), isolated from a smear-ripened cheese.</title>
        <authorList>
            <consortium name="US DOE Joint Genome Institute (JGI-PGF)"/>
            <person name="Walter F."/>
            <person name="Albersmeier A."/>
            <person name="Kalinowski J."/>
            <person name="Ruckert C."/>
        </authorList>
    </citation>
    <scope>NUCLEOTIDE SEQUENCE</scope>
    <source>
        <strain evidence="2">CGMCC 1.15794</strain>
    </source>
</reference>
<reference evidence="2" key="2">
    <citation type="submission" date="2020-09" db="EMBL/GenBank/DDBJ databases">
        <authorList>
            <person name="Sun Q."/>
            <person name="Zhou Y."/>
        </authorList>
    </citation>
    <scope>NUCLEOTIDE SEQUENCE</scope>
    <source>
        <strain evidence="2">CGMCC 1.15794</strain>
    </source>
</reference>
<comment type="caution">
    <text evidence="2">The sequence shown here is derived from an EMBL/GenBank/DDBJ whole genome shotgun (WGS) entry which is preliminary data.</text>
</comment>
<dbReference type="GO" id="GO:0016740">
    <property type="term" value="F:transferase activity"/>
    <property type="evidence" value="ECO:0007669"/>
    <property type="project" value="UniProtKB-KW"/>
</dbReference>
<gene>
    <name evidence="2" type="ORF">GCM10010921_17940</name>
</gene>
<dbReference type="AlphaFoldDB" id="A0A917MLP0"/>
<evidence type="ECO:0000313" key="3">
    <source>
        <dbReference type="Proteomes" id="UP000657592"/>
    </source>
</evidence>
<evidence type="ECO:0000313" key="2">
    <source>
        <dbReference type="EMBL" id="GGH43747.1"/>
    </source>
</evidence>
<evidence type="ECO:0000256" key="1">
    <source>
        <dbReference type="SAM" id="MobiDB-lite"/>
    </source>
</evidence>
<dbReference type="PANTHER" id="PTHR48228:SF4">
    <property type="entry name" value="BLR3030 PROTEIN"/>
    <property type="match status" value="1"/>
</dbReference>
<dbReference type="EMBL" id="BMJY01000006">
    <property type="protein sequence ID" value="GGH43747.1"/>
    <property type="molecule type" value="Genomic_DNA"/>
</dbReference>
<dbReference type="Gene3D" id="3.40.50.10540">
    <property type="entry name" value="Crotonobetainyl-coa:carnitine coa-transferase, domain 1"/>
    <property type="match status" value="1"/>
</dbReference>
<sequence length="489" mass="51115">MTPDAAGPARDEVGALGPVGRRAAADLGFADDELARVEPPAEPPRWRSALRVAELAVDSVALASLALNAVLASRSGQPGPAPVRVDGARVAASYGSDRLLRIDGTAPDVWSPLSGFWRAEDGWIRTHGNYPHHAERLRGLLGLGSDAQRADVERAVARRSATALEEAAAEHGALAIAVRDPQSWRAHPQARAVAGAPLVALDLAGPADPRRWRAATAPQRNGLPLAGVRVLDLTRVIAGPVATRDLALAGADVLRVDSPHLPEIEWQHLDTGHGKRSTRLDLGARRDRRDFDELLASADVLALGYRPGALERLGLDPATLAEHRAGLVIAEVSAWGVTGPWSRRRGFDSLVQAASGIAIAESRDAGATPGALPVQALDHSAGHLLAAAVATALRRQRASGGTLRVGVSLARVAQELLEAGPAGAQPTATEDRLPTATAPLAGPEPDPPVVTTAPPPLAFAAAPEVWPRMARPWGRDAPTWDPLPTTAHG</sequence>
<feature type="region of interest" description="Disordered" evidence="1">
    <location>
        <begin position="420"/>
        <end position="455"/>
    </location>
</feature>
<organism evidence="2 3">
    <name type="scientific">Microbacterium album</name>
    <dbReference type="NCBI Taxonomy" id="2053191"/>
    <lineage>
        <taxon>Bacteria</taxon>
        <taxon>Bacillati</taxon>
        <taxon>Actinomycetota</taxon>
        <taxon>Actinomycetes</taxon>
        <taxon>Micrococcales</taxon>
        <taxon>Microbacteriaceae</taxon>
        <taxon>Microbacterium</taxon>
    </lineage>
</organism>
<dbReference type="InterPro" id="IPR023606">
    <property type="entry name" value="CoA-Trfase_III_dom_1_sf"/>
</dbReference>
<dbReference type="SUPFAM" id="SSF89796">
    <property type="entry name" value="CoA-transferase family III (CaiB/BaiF)"/>
    <property type="match status" value="2"/>
</dbReference>
<accession>A0A917MLP0</accession>
<dbReference type="InterPro" id="IPR050509">
    <property type="entry name" value="CoA-transferase_III"/>
</dbReference>
<dbReference type="RefSeq" id="WP_229663174.1">
    <property type="nucleotide sequence ID" value="NZ_BMJY01000006.1"/>
</dbReference>
<feature type="compositionally biased region" description="Pro residues" evidence="1">
    <location>
        <begin position="442"/>
        <end position="455"/>
    </location>
</feature>
<keyword evidence="3" id="KW-1185">Reference proteome</keyword>
<name>A0A917MLP0_9MICO</name>
<protein>
    <submittedName>
        <fullName evidence="2">CoA transferase</fullName>
    </submittedName>
</protein>
<dbReference type="Proteomes" id="UP000657592">
    <property type="component" value="Unassembled WGS sequence"/>
</dbReference>
<keyword evidence="2" id="KW-0808">Transferase</keyword>